<keyword evidence="10" id="KW-1185">Reference proteome</keyword>
<dbReference type="AlphaFoldDB" id="A0A3B4DVE1"/>
<dbReference type="InterPro" id="IPR000047">
    <property type="entry name" value="HTH_motif"/>
</dbReference>
<keyword evidence="3 5" id="KW-0371">Homeobox</keyword>
<dbReference type="GO" id="GO:0003677">
    <property type="term" value="F:DNA binding"/>
    <property type="evidence" value="ECO:0007669"/>
    <property type="project" value="UniProtKB-UniRule"/>
</dbReference>
<dbReference type="PANTHER" id="PTHR24333">
    <property type="entry name" value="HOMEO BOX HB9 LIKE A-RELATED"/>
    <property type="match status" value="1"/>
</dbReference>
<evidence type="ECO:0000256" key="3">
    <source>
        <dbReference type="ARBA" id="ARBA00023155"/>
    </source>
</evidence>
<dbReference type="OrthoDB" id="6159439at2759"/>
<dbReference type="OMA" id="FTIDWIL"/>
<protein>
    <recommendedName>
        <fullName evidence="8">Homeobox domain-containing protein</fullName>
    </recommendedName>
</protein>
<accession>A0A3B4DVE1</accession>
<evidence type="ECO:0000313" key="10">
    <source>
        <dbReference type="Proteomes" id="UP001501920"/>
    </source>
</evidence>
<comment type="similarity">
    <text evidence="4">Belongs to the BAR homeobox family.</text>
</comment>
<feature type="domain" description="Homeobox" evidence="8">
    <location>
        <begin position="120"/>
        <end position="180"/>
    </location>
</feature>
<feature type="DNA-binding region" description="Homeobox" evidence="5">
    <location>
        <begin position="122"/>
        <end position="181"/>
    </location>
</feature>
<reference evidence="9 10" key="1">
    <citation type="submission" date="2020-10" db="EMBL/GenBank/DDBJ databases">
        <title>Pygocentrus nattereri (red-bellied piranha) genome, fPygNat1, primary haplotype.</title>
        <authorList>
            <person name="Myers G."/>
            <person name="Meyer A."/>
            <person name="Karagic N."/>
            <person name="Pippel M."/>
            <person name="Winkler S."/>
            <person name="Tracey A."/>
            <person name="Wood J."/>
            <person name="Formenti G."/>
            <person name="Howe K."/>
            <person name="Fedrigo O."/>
            <person name="Jarvis E.D."/>
        </authorList>
    </citation>
    <scope>NUCLEOTIDE SEQUENCE [LARGE SCALE GENOMIC DNA]</scope>
</reference>
<evidence type="ECO:0000256" key="1">
    <source>
        <dbReference type="ARBA" id="ARBA00004123"/>
    </source>
</evidence>
<name>A0A3B4DVE1_PYGNA</name>
<dbReference type="InterPro" id="IPR009057">
    <property type="entry name" value="Homeodomain-like_sf"/>
</dbReference>
<dbReference type="Pfam" id="PF00046">
    <property type="entry name" value="Homeodomain"/>
    <property type="match status" value="1"/>
</dbReference>
<keyword evidence="5 6" id="KW-0539">Nucleus</keyword>
<evidence type="ECO:0000256" key="7">
    <source>
        <dbReference type="SAM" id="MobiDB-lite"/>
    </source>
</evidence>
<organism evidence="9 10">
    <name type="scientific">Pygocentrus nattereri</name>
    <name type="common">Red-bellied piranha</name>
    <dbReference type="NCBI Taxonomy" id="42514"/>
    <lineage>
        <taxon>Eukaryota</taxon>
        <taxon>Metazoa</taxon>
        <taxon>Chordata</taxon>
        <taxon>Craniata</taxon>
        <taxon>Vertebrata</taxon>
        <taxon>Euteleostomi</taxon>
        <taxon>Actinopterygii</taxon>
        <taxon>Neopterygii</taxon>
        <taxon>Teleostei</taxon>
        <taxon>Ostariophysi</taxon>
        <taxon>Characiformes</taxon>
        <taxon>Characoidei</taxon>
        <taxon>Pygocentrus</taxon>
    </lineage>
</organism>
<reference evidence="9" key="3">
    <citation type="submission" date="2025-09" db="UniProtKB">
        <authorList>
            <consortium name="Ensembl"/>
        </authorList>
    </citation>
    <scope>IDENTIFICATION</scope>
</reference>
<evidence type="ECO:0000256" key="5">
    <source>
        <dbReference type="PROSITE-ProRule" id="PRU00108"/>
    </source>
</evidence>
<dbReference type="SMART" id="SM00389">
    <property type="entry name" value="HOX"/>
    <property type="match status" value="1"/>
</dbReference>
<keyword evidence="2 5" id="KW-0238">DNA-binding</keyword>
<evidence type="ECO:0000256" key="2">
    <source>
        <dbReference type="ARBA" id="ARBA00023125"/>
    </source>
</evidence>
<evidence type="ECO:0000256" key="4">
    <source>
        <dbReference type="ARBA" id="ARBA00038196"/>
    </source>
</evidence>
<dbReference type="Proteomes" id="UP001501920">
    <property type="component" value="Chromosome 5"/>
</dbReference>
<dbReference type="SUPFAM" id="SSF46689">
    <property type="entry name" value="Homeodomain-like"/>
    <property type="match status" value="1"/>
</dbReference>
<dbReference type="STRING" id="42514.ENSPNAP00000026939"/>
<dbReference type="GO" id="GO:0005634">
    <property type="term" value="C:nucleus"/>
    <property type="evidence" value="ECO:0007669"/>
    <property type="project" value="UniProtKB-SubCell"/>
</dbReference>
<dbReference type="GeneID" id="108426748"/>
<sequence length="264" mass="30086">MVKNFSVDWLAQSYHDSTQDPEHLDATAAPRRHVPCSVQPRPPTSYDKGYLQPKPKCTEQKIPTTRLMEKEPVLFDPLTPRSCSSPSSSENSGYSSGYESEAASSECPSVEDVNEEKDLGSQRRIRTKFTLEQIDKLEKIFSKHKYLDAGERVKTALKLGLSETQVRTWFQNRRMKLKREVQEMRGDYLVPALAPVFFPGVPGVQHHCYSGQRQALAPLMMPPLALQKTPFPHQHMIPPLSVQQASSHHQYMIPQHSHAMQLFY</sequence>
<dbReference type="CDD" id="cd00086">
    <property type="entry name" value="homeodomain"/>
    <property type="match status" value="1"/>
</dbReference>
<dbReference type="PRINTS" id="PR00031">
    <property type="entry name" value="HTHREPRESSR"/>
</dbReference>
<dbReference type="PROSITE" id="PS50071">
    <property type="entry name" value="HOMEOBOX_2"/>
    <property type="match status" value="1"/>
</dbReference>
<dbReference type="Ensembl" id="ENSPNAT00000003843.2">
    <property type="protein sequence ID" value="ENSPNAP00000026939.2"/>
    <property type="gene ID" value="ENSPNAG00000002188.2"/>
</dbReference>
<dbReference type="InterPro" id="IPR001356">
    <property type="entry name" value="HD"/>
</dbReference>
<dbReference type="Gene3D" id="1.10.10.60">
    <property type="entry name" value="Homeodomain-like"/>
    <property type="match status" value="1"/>
</dbReference>
<evidence type="ECO:0000256" key="6">
    <source>
        <dbReference type="RuleBase" id="RU000682"/>
    </source>
</evidence>
<dbReference type="RefSeq" id="XP_017551958.2">
    <property type="nucleotide sequence ID" value="XM_017696469.2"/>
</dbReference>
<comment type="subcellular location">
    <subcellularLocation>
        <location evidence="1 5 6">Nucleus</location>
    </subcellularLocation>
</comment>
<feature type="region of interest" description="Disordered" evidence="7">
    <location>
        <begin position="16"/>
        <end position="121"/>
    </location>
</feature>
<proteinExistence type="inferred from homology"/>
<evidence type="ECO:0000313" key="9">
    <source>
        <dbReference type="Ensembl" id="ENSPNAP00000026939.2"/>
    </source>
</evidence>
<reference evidence="9" key="2">
    <citation type="submission" date="2025-08" db="UniProtKB">
        <authorList>
            <consortium name="Ensembl"/>
        </authorList>
    </citation>
    <scope>IDENTIFICATION</scope>
</reference>
<evidence type="ECO:0000259" key="8">
    <source>
        <dbReference type="PROSITE" id="PS50071"/>
    </source>
</evidence>
<dbReference type="GeneTree" id="ENSGT00940000165215"/>
<dbReference type="PANTHER" id="PTHR24333:SF5">
    <property type="entry name" value="VENT HOMEOBOX"/>
    <property type="match status" value="1"/>
</dbReference>
<dbReference type="InterPro" id="IPR050848">
    <property type="entry name" value="Homeobox_TF"/>
</dbReference>
<feature type="compositionally biased region" description="Low complexity" evidence="7">
    <location>
        <begin position="82"/>
        <end position="107"/>
    </location>
</feature>